<dbReference type="Gene3D" id="1.20.1070.10">
    <property type="entry name" value="Rhodopsin 7-helix transmembrane proteins"/>
    <property type="match status" value="1"/>
</dbReference>
<dbReference type="Pfam" id="PF00001">
    <property type="entry name" value="7tm_1"/>
    <property type="match status" value="1"/>
</dbReference>
<reference evidence="7" key="1">
    <citation type="thesis" date="2020" institute="ProQuest LLC" country="789 East Eisenhower Parkway, Ann Arbor, MI, USA">
        <title>Comparative Genomics and Chromosome Evolution.</title>
        <authorList>
            <person name="Mudd A.B."/>
        </authorList>
    </citation>
    <scope>NUCLEOTIDE SEQUENCE</scope>
    <source>
        <strain evidence="7">HN-11 Male</strain>
        <tissue evidence="7">Kidney and liver</tissue>
    </source>
</reference>
<evidence type="ECO:0000256" key="3">
    <source>
        <dbReference type="ARBA" id="ARBA00022989"/>
    </source>
</evidence>
<dbReference type="PRINTS" id="PR00237">
    <property type="entry name" value="GPCRRHODOPSN"/>
</dbReference>
<dbReference type="GO" id="GO:0004984">
    <property type="term" value="F:olfactory receptor activity"/>
    <property type="evidence" value="ECO:0007669"/>
    <property type="project" value="TreeGrafter"/>
</dbReference>
<feature type="transmembrane region" description="Helical" evidence="5">
    <location>
        <begin position="168"/>
        <end position="192"/>
    </location>
</feature>
<dbReference type="GO" id="GO:0005549">
    <property type="term" value="F:odorant binding"/>
    <property type="evidence" value="ECO:0007669"/>
    <property type="project" value="TreeGrafter"/>
</dbReference>
<keyword evidence="2 5" id="KW-0812">Transmembrane</keyword>
<dbReference type="GO" id="GO:0016020">
    <property type="term" value="C:membrane"/>
    <property type="evidence" value="ECO:0007669"/>
    <property type="project" value="UniProtKB-SubCell"/>
</dbReference>
<dbReference type="SUPFAM" id="SSF81321">
    <property type="entry name" value="Family A G protein-coupled receptor-like"/>
    <property type="match status" value="1"/>
</dbReference>
<sequence length="298" mass="34495">MLWTFLIPAAIFSVVTLLVNPMILVSILKKDKLRKETRYILLANLMVSDLIFLLFNSIISTCNVIRWYVHKILCYTMIVFTFASYSSCVLTFTAMVVDTYLAICFPLHYYSLLSMQRTKKILVAIWIFSILFPLSVFLTSETFDGDTLKRQNVCLMLYYGPDERKNTLVTIVCSCAIFFLMICSVMITYFYVKLYTMTRKSGIWVHRFSRARITLLTHSILLGLYIVPAFILTAEIMMFKNNVISMNARMWISACNNGLMMVMPRALSPLLYGLRYREIAATLKHWISRNRVSSDSCT</sequence>
<evidence type="ECO:0000256" key="1">
    <source>
        <dbReference type="ARBA" id="ARBA00004370"/>
    </source>
</evidence>
<comment type="subcellular location">
    <subcellularLocation>
        <location evidence="1">Membrane</location>
    </subcellularLocation>
</comment>
<keyword evidence="3 5" id="KW-1133">Transmembrane helix</keyword>
<feature type="transmembrane region" description="Helical" evidence="5">
    <location>
        <begin position="213"/>
        <end position="239"/>
    </location>
</feature>
<dbReference type="PANTHER" id="PTHR26451:SF1002">
    <property type="entry name" value="G-PROTEIN COUPLED RECEPTOR 148-RELATED"/>
    <property type="match status" value="1"/>
</dbReference>
<evidence type="ECO:0000256" key="2">
    <source>
        <dbReference type="ARBA" id="ARBA00022692"/>
    </source>
</evidence>
<evidence type="ECO:0000256" key="4">
    <source>
        <dbReference type="ARBA" id="ARBA00023136"/>
    </source>
</evidence>
<dbReference type="InterPro" id="IPR017452">
    <property type="entry name" value="GPCR_Rhodpsn_7TM"/>
</dbReference>
<feature type="transmembrane region" description="Helical" evidence="5">
    <location>
        <begin position="6"/>
        <end position="28"/>
    </location>
</feature>
<keyword evidence="8" id="KW-1185">Reference proteome</keyword>
<evidence type="ECO:0000256" key="5">
    <source>
        <dbReference type="SAM" id="Phobius"/>
    </source>
</evidence>
<dbReference type="InterPro" id="IPR000276">
    <property type="entry name" value="GPCR_Rhodpsn"/>
</dbReference>
<name>A0A8J6FUZ0_ELECQ</name>
<dbReference type="EMBL" id="WNTK01000001">
    <property type="protein sequence ID" value="KAG9494398.1"/>
    <property type="molecule type" value="Genomic_DNA"/>
</dbReference>
<dbReference type="PROSITE" id="PS50262">
    <property type="entry name" value="G_PROTEIN_RECEP_F1_2"/>
    <property type="match status" value="1"/>
</dbReference>
<proteinExistence type="predicted"/>
<dbReference type="OrthoDB" id="8856247at2759"/>
<feature type="domain" description="G-protein coupled receptors family 1 profile" evidence="6">
    <location>
        <begin position="19"/>
        <end position="272"/>
    </location>
</feature>
<feature type="transmembrane region" description="Helical" evidence="5">
    <location>
        <begin position="40"/>
        <end position="69"/>
    </location>
</feature>
<feature type="transmembrane region" description="Helical" evidence="5">
    <location>
        <begin position="251"/>
        <end position="274"/>
    </location>
</feature>
<evidence type="ECO:0000259" key="6">
    <source>
        <dbReference type="PROSITE" id="PS50262"/>
    </source>
</evidence>
<organism evidence="7 8">
    <name type="scientific">Eleutherodactylus coqui</name>
    <name type="common">Puerto Rican coqui</name>
    <dbReference type="NCBI Taxonomy" id="57060"/>
    <lineage>
        <taxon>Eukaryota</taxon>
        <taxon>Metazoa</taxon>
        <taxon>Chordata</taxon>
        <taxon>Craniata</taxon>
        <taxon>Vertebrata</taxon>
        <taxon>Euteleostomi</taxon>
        <taxon>Amphibia</taxon>
        <taxon>Batrachia</taxon>
        <taxon>Anura</taxon>
        <taxon>Neobatrachia</taxon>
        <taxon>Hyloidea</taxon>
        <taxon>Eleutherodactylidae</taxon>
        <taxon>Eleutherodactylinae</taxon>
        <taxon>Eleutherodactylus</taxon>
        <taxon>Eleutherodactylus</taxon>
    </lineage>
</organism>
<dbReference type="InterPro" id="IPR052921">
    <property type="entry name" value="GPCR1_Superfamily_Member"/>
</dbReference>
<gene>
    <name evidence="7" type="ORF">GDO78_001967</name>
</gene>
<protein>
    <recommendedName>
        <fullName evidence="6">G-protein coupled receptors family 1 profile domain-containing protein</fullName>
    </recommendedName>
</protein>
<dbReference type="AlphaFoldDB" id="A0A8J6FUZ0"/>
<evidence type="ECO:0000313" key="7">
    <source>
        <dbReference type="EMBL" id="KAG9494398.1"/>
    </source>
</evidence>
<feature type="transmembrane region" description="Helical" evidence="5">
    <location>
        <begin position="121"/>
        <end position="140"/>
    </location>
</feature>
<evidence type="ECO:0000313" key="8">
    <source>
        <dbReference type="Proteomes" id="UP000770717"/>
    </source>
</evidence>
<keyword evidence="4 5" id="KW-0472">Membrane</keyword>
<dbReference type="CDD" id="cd00637">
    <property type="entry name" value="7tm_classA_rhodopsin-like"/>
    <property type="match status" value="1"/>
</dbReference>
<dbReference type="Proteomes" id="UP000770717">
    <property type="component" value="Unassembled WGS sequence"/>
</dbReference>
<accession>A0A8J6FUZ0</accession>
<dbReference type="PANTHER" id="PTHR26451">
    <property type="entry name" value="G_PROTEIN_RECEP_F1_2 DOMAIN-CONTAINING PROTEIN"/>
    <property type="match status" value="1"/>
</dbReference>
<dbReference type="GO" id="GO:0004930">
    <property type="term" value="F:G protein-coupled receptor activity"/>
    <property type="evidence" value="ECO:0007669"/>
    <property type="project" value="InterPro"/>
</dbReference>
<comment type="caution">
    <text evidence="7">The sequence shown here is derived from an EMBL/GenBank/DDBJ whole genome shotgun (WGS) entry which is preliminary data.</text>
</comment>